<dbReference type="EMBL" id="VXIT01000024">
    <property type="protein sequence ID" value="KAA6406655.1"/>
    <property type="molecule type" value="Genomic_DNA"/>
</dbReference>
<accession>A0A5M8PBP5</accession>
<evidence type="ECO:0000313" key="3">
    <source>
        <dbReference type="Proteomes" id="UP000324767"/>
    </source>
</evidence>
<protein>
    <submittedName>
        <fullName evidence="2">Uncharacterized protein</fullName>
    </submittedName>
</protein>
<organism evidence="2 3">
    <name type="scientific">Lasallia pustulata</name>
    <dbReference type="NCBI Taxonomy" id="136370"/>
    <lineage>
        <taxon>Eukaryota</taxon>
        <taxon>Fungi</taxon>
        <taxon>Dikarya</taxon>
        <taxon>Ascomycota</taxon>
        <taxon>Pezizomycotina</taxon>
        <taxon>Lecanoromycetes</taxon>
        <taxon>OSLEUM clade</taxon>
        <taxon>Umbilicariomycetidae</taxon>
        <taxon>Umbilicariales</taxon>
        <taxon>Umbilicariaceae</taxon>
        <taxon>Lasallia</taxon>
    </lineage>
</organism>
<feature type="signal peptide" evidence="1">
    <location>
        <begin position="1"/>
        <end position="24"/>
    </location>
</feature>
<dbReference type="AlphaFoldDB" id="A0A5M8PBP5"/>
<name>A0A5M8PBP5_9LECA</name>
<gene>
    <name evidence="2" type="ORF">FRX48_09587</name>
</gene>
<evidence type="ECO:0000313" key="2">
    <source>
        <dbReference type="EMBL" id="KAA6406655.1"/>
    </source>
</evidence>
<reference evidence="2 3" key="1">
    <citation type="submission" date="2019-09" db="EMBL/GenBank/DDBJ databases">
        <title>The hologenome of the rock-dwelling lichen Lasallia pustulata.</title>
        <authorList>
            <person name="Greshake Tzovaras B."/>
            <person name="Segers F."/>
            <person name="Bicker A."/>
            <person name="Dal Grande F."/>
            <person name="Otte J."/>
            <person name="Hankeln T."/>
            <person name="Schmitt I."/>
            <person name="Ebersberger I."/>
        </authorList>
    </citation>
    <scope>NUCLEOTIDE SEQUENCE [LARGE SCALE GENOMIC DNA]</scope>
    <source>
        <strain evidence="2">A1-1</strain>
    </source>
</reference>
<keyword evidence="1" id="KW-0732">Signal</keyword>
<evidence type="ECO:0000256" key="1">
    <source>
        <dbReference type="SAM" id="SignalP"/>
    </source>
</evidence>
<dbReference type="Proteomes" id="UP000324767">
    <property type="component" value="Unassembled WGS sequence"/>
</dbReference>
<sequence>MELFTLSLVSTMITLILVSQAASAAIDSSSAPVLLPRSQFCYGSKTKAGTRFQPRELGLREPLPPDTHLTTRSPPRVAFCAPGTSTYVVVDFHYQIPDDYPTVQVTVDAHNEVLGWVSEHGDSVLAQGYVTYEDATFALWGYVNWLTSTWGAVGAITFEVFDGLAQVGTGQLQLL</sequence>
<comment type="caution">
    <text evidence="2">The sequence shown here is derived from an EMBL/GenBank/DDBJ whole genome shotgun (WGS) entry which is preliminary data.</text>
</comment>
<feature type="chain" id="PRO_5024304454" evidence="1">
    <location>
        <begin position="25"/>
        <end position="175"/>
    </location>
</feature>
<proteinExistence type="predicted"/>